<reference evidence="2" key="1">
    <citation type="journal article" date="2019" name="Int. J. Syst. Evol. Microbiol.">
        <title>The Global Catalogue of Microorganisms (GCM) 10K type strain sequencing project: providing services to taxonomists for standard genome sequencing and annotation.</title>
        <authorList>
            <consortium name="The Broad Institute Genomics Platform"/>
            <consortium name="The Broad Institute Genome Sequencing Center for Infectious Disease"/>
            <person name="Wu L."/>
            <person name="Ma J."/>
        </authorList>
    </citation>
    <scope>NUCLEOTIDE SEQUENCE [LARGE SCALE GENOMIC DNA]</scope>
    <source>
        <strain evidence="2">CCM 7224</strain>
    </source>
</reference>
<evidence type="ECO:0000313" key="1">
    <source>
        <dbReference type="EMBL" id="MFC4959721.1"/>
    </source>
</evidence>
<dbReference type="RefSeq" id="WP_344380514.1">
    <property type="nucleotide sequence ID" value="NZ_BAAASQ010000046.1"/>
</dbReference>
<comment type="caution">
    <text evidence="1">The sequence shown here is derived from an EMBL/GenBank/DDBJ whole genome shotgun (WGS) entry which is preliminary data.</text>
</comment>
<gene>
    <name evidence="1" type="ORF">ACFPFX_25870</name>
</gene>
<evidence type="ECO:0000313" key="2">
    <source>
        <dbReference type="Proteomes" id="UP001595834"/>
    </source>
</evidence>
<dbReference type="Pfam" id="PF00805">
    <property type="entry name" value="Pentapeptide"/>
    <property type="match status" value="1"/>
</dbReference>
<accession>A0ABV9UT40</accession>
<organism evidence="1 2">
    <name type="scientific">Streptomyces mauvecolor</name>
    <dbReference type="NCBI Taxonomy" id="58345"/>
    <lineage>
        <taxon>Bacteria</taxon>
        <taxon>Bacillati</taxon>
        <taxon>Actinomycetota</taxon>
        <taxon>Actinomycetes</taxon>
        <taxon>Kitasatosporales</taxon>
        <taxon>Streptomycetaceae</taxon>
        <taxon>Streptomyces</taxon>
    </lineage>
</organism>
<sequence length="57" mass="6145">MTNDIETPPRLAGPLLMGVGTQLARANLAQTQMKHVNLHEAKLPGASIIGAQLMRRI</sequence>
<protein>
    <submittedName>
        <fullName evidence="1">Pentapeptide repeat-containing protein</fullName>
    </submittedName>
</protein>
<dbReference type="Proteomes" id="UP001595834">
    <property type="component" value="Unassembled WGS sequence"/>
</dbReference>
<name>A0ABV9UT40_9ACTN</name>
<keyword evidence="2" id="KW-1185">Reference proteome</keyword>
<dbReference type="EMBL" id="JBHSIZ010000034">
    <property type="protein sequence ID" value="MFC4959721.1"/>
    <property type="molecule type" value="Genomic_DNA"/>
</dbReference>
<proteinExistence type="predicted"/>
<dbReference type="SUPFAM" id="SSF141571">
    <property type="entry name" value="Pentapeptide repeat-like"/>
    <property type="match status" value="1"/>
</dbReference>
<dbReference type="InterPro" id="IPR001646">
    <property type="entry name" value="5peptide_repeat"/>
</dbReference>